<protein>
    <submittedName>
        <fullName evidence="7">BamA/TamA family outer membrane protein</fullName>
    </submittedName>
</protein>
<dbReference type="InterPro" id="IPR000184">
    <property type="entry name" value="Bac_surfAg_D15"/>
</dbReference>
<evidence type="ECO:0000313" key="8">
    <source>
        <dbReference type="Proteomes" id="UP000642920"/>
    </source>
</evidence>
<dbReference type="InterPro" id="IPR039910">
    <property type="entry name" value="D15-like"/>
</dbReference>
<accession>A0A937AK00</accession>
<comment type="caution">
    <text evidence="7">The sequence shown here is derived from an EMBL/GenBank/DDBJ whole genome shotgun (WGS) entry which is preliminary data.</text>
</comment>
<reference evidence="7" key="1">
    <citation type="submission" date="2021-01" db="EMBL/GenBank/DDBJ databases">
        <title>Marivirga sp. nov., isolated from intertidal surface sediments.</title>
        <authorList>
            <person name="Zhang M."/>
        </authorList>
    </citation>
    <scope>NUCLEOTIDE SEQUENCE</scope>
    <source>
        <strain evidence="7">SM1354</strain>
    </source>
</reference>
<evidence type="ECO:0000256" key="5">
    <source>
        <dbReference type="ARBA" id="ARBA00023237"/>
    </source>
</evidence>
<keyword evidence="5" id="KW-0998">Cell outer membrane</keyword>
<gene>
    <name evidence="7" type="ORF">JKP34_02535</name>
</gene>
<dbReference type="Gene3D" id="2.40.160.50">
    <property type="entry name" value="membrane protein fhac: a member of the omp85/tpsb transporter family"/>
    <property type="match status" value="1"/>
</dbReference>
<evidence type="ECO:0000313" key="7">
    <source>
        <dbReference type="EMBL" id="MBL0764112.1"/>
    </source>
</evidence>
<keyword evidence="4" id="KW-0472">Membrane</keyword>
<evidence type="ECO:0000256" key="3">
    <source>
        <dbReference type="ARBA" id="ARBA00022729"/>
    </source>
</evidence>
<evidence type="ECO:0000259" key="6">
    <source>
        <dbReference type="Pfam" id="PF01103"/>
    </source>
</evidence>
<comment type="subcellular location">
    <subcellularLocation>
        <location evidence="1">Membrane</location>
    </subcellularLocation>
</comment>
<evidence type="ECO:0000256" key="4">
    <source>
        <dbReference type="ARBA" id="ARBA00023136"/>
    </source>
</evidence>
<dbReference type="Proteomes" id="UP000642920">
    <property type="component" value="Unassembled WGS sequence"/>
</dbReference>
<dbReference type="EMBL" id="JAERQG010000001">
    <property type="protein sequence ID" value="MBL0764112.1"/>
    <property type="molecule type" value="Genomic_DNA"/>
</dbReference>
<dbReference type="PANTHER" id="PTHR12815">
    <property type="entry name" value="SORTING AND ASSEMBLY MACHINERY SAMM50 PROTEIN FAMILY MEMBER"/>
    <property type="match status" value="1"/>
</dbReference>
<sequence length="759" mass="86979">MLFLASSCNTLKYIPEDEKLYTGADISIKGKLSRYEKGELKEELNLVTRPKPNEKILGIRLGLWARQRVNRGVSTFYSRWINKRIGEEAVLLSEIDLNSTNKLMRNRLENKGYFYSQISSKKSPGRLTGVTKFTIRPGTRLLISEYEYDSVGIPLMDSLLTEYTSREKTIKPKAPFDLYMLKQARSNISHYLKEQGYYYFNADYLIFDADSVNTTEPNRVKLTLMVKENTPQAALAQYKIGDITVFPHYTLLNDSTKTGNDTAIYKGVEYIQDGIYFYPAKLHPYLLFKEGDLYDEEEERFTSRRLNSLQNYRYVSIRFQRDSTLASGYGTLNTSIYLSPLKKRSFVAEFQGTSKSNNFVGTALTLEYLNRNIFHGAETFSLKGKVGYEAQLAGGELSGLNSLETGIAAEYRVPRLVSPFHLHEKFRYSIPKTKFRLSYDVLRRVQYYSLNSFLGLVGYEWNVNAYVTHNLNPISVNLINIAKKTAAFEELLNDNSFLRRSFEQQFIPALSYSYQYNKLLLTEQRSRFLVLFNAELAGNMFGLIQNIGGNSGTNKSLFGVEYAQYNKFDIDVRNYFEVTQNSQFVTRLFTGWGFPYGNSQSLPYSKQYFSGGPNSLRAFRIRSVGPGNYSTTDETSTSSFFDQTGDIKVEGNLEYRFPIFSYFKGAVFADAGNVWLQNGDPENNFEGEFTKDWSNQIAVGAGIGLRLDIQFVVVRLDVATPLRKADANGTFTWQDNYQFGNKSWRQQNIVWNFAIGYPF</sequence>
<dbReference type="Pfam" id="PF01103">
    <property type="entry name" value="Omp85"/>
    <property type="match status" value="1"/>
</dbReference>
<proteinExistence type="predicted"/>
<keyword evidence="8" id="KW-1185">Reference proteome</keyword>
<keyword evidence="2" id="KW-0812">Transmembrane</keyword>
<organism evidence="7 8">
    <name type="scientific">Marivirga atlantica</name>
    <dbReference type="NCBI Taxonomy" id="1548457"/>
    <lineage>
        <taxon>Bacteria</taxon>
        <taxon>Pseudomonadati</taxon>
        <taxon>Bacteroidota</taxon>
        <taxon>Cytophagia</taxon>
        <taxon>Cytophagales</taxon>
        <taxon>Marivirgaceae</taxon>
        <taxon>Marivirga</taxon>
    </lineage>
</organism>
<evidence type="ECO:0000256" key="2">
    <source>
        <dbReference type="ARBA" id="ARBA00022692"/>
    </source>
</evidence>
<name>A0A937AK00_9BACT</name>
<feature type="domain" description="Bacterial surface antigen (D15)" evidence="6">
    <location>
        <begin position="559"/>
        <end position="734"/>
    </location>
</feature>
<keyword evidence="3" id="KW-0732">Signal</keyword>
<evidence type="ECO:0000256" key="1">
    <source>
        <dbReference type="ARBA" id="ARBA00004370"/>
    </source>
</evidence>
<dbReference type="PANTHER" id="PTHR12815:SF47">
    <property type="entry name" value="TRANSLOCATION AND ASSEMBLY MODULE SUBUNIT TAMA"/>
    <property type="match status" value="1"/>
</dbReference>
<dbReference type="GO" id="GO:0019867">
    <property type="term" value="C:outer membrane"/>
    <property type="evidence" value="ECO:0007669"/>
    <property type="project" value="InterPro"/>
</dbReference>
<dbReference type="AlphaFoldDB" id="A0A937AK00"/>